<sequence>MRFADGALGGASYAAAVARAVERIAAGEVEKVVLARDLEAQADRAVDQRWLLRGLAERYPGCWTFAVDGLLGATPSLLVRLERGLVHSRVLAGTIRRTGDDAHDLALAGSLARSSKDLEEHEYAVRSLAEALAPHCSSMNVPESPFVLHLPNVMHLATDVAGVLADDATALRLAAALHPTAAVCGTPTEAARELIAALEGMDRGRYSGPVGWIDGRGDGEWGIALRCAEVDPDDATRLRLLAGCGIVAGSDPDAEPGRVGRQPGAGARRADGPLDALQRNGFEWHRPDGAVRAAVLVLSGSSGRVESERAALLARHGALALTCRWFGGAGQPPGICEVPLETFTKMLDALQQKAPGVPLGFVGTSKTAEAAVAVAARDHRLDAVVALAPTHVAWANVGPGADGVTHPYRSSWTWRGRPLPFVPYDDDWTPGPEPVSYRALYERSLARDPGAVSAALLHPGPGRHLLVAGGADALWPALPSAHALQALCRKASVPVEVVSTATAGHRVVLPGERPLPPNPARAFGGDDDADREPGRTGLAAGARHPFARPDAPVGSGHAPQHRRPSPGRAGHHGRPGRSPAGERPPPPPPEAGADPSWSDTATPESAARLRGLAPVSSRVAWVSGSLGTVWRTVDGGRHWLDVSPGGDAAALEFRDIEAWDSRNAVIMAAGEGEDSRFYRTSDGGAHWTLTYTNTEPTAFYDCFSFWDKRNGLAMSDPVDGRWRLLRTTDGGRSWRVASSAGMPATLPGEAGFAASGTCLVTSGRSDVWLAGGGTASRVWRSSDRGRTWRVTATSIPADPAGAGIFSLAVRGKRSLVAVGGNFNTPEVGTDFSAVSTDGGRRFRSGGDLGGYRSGSAWLPRRLGRAAVVAVGPTGSDLSRDGGRSWTTFDTSSLDSVETTRDGAVWASGAAGRVAVLRTR</sequence>
<proteinExistence type="inferred from homology"/>
<evidence type="ECO:0000256" key="3">
    <source>
        <dbReference type="ARBA" id="ARBA00012824"/>
    </source>
</evidence>
<dbReference type="Proteomes" id="UP001157017">
    <property type="component" value="Unassembled WGS sequence"/>
</dbReference>
<reference evidence="9" key="1">
    <citation type="journal article" date="2019" name="Int. J. Syst. Evol. Microbiol.">
        <title>The Global Catalogue of Microorganisms (GCM) 10K type strain sequencing project: providing services to taxonomists for standard genome sequencing and annotation.</title>
        <authorList>
            <consortium name="The Broad Institute Genomics Platform"/>
            <consortium name="The Broad Institute Genome Sequencing Center for Infectious Disease"/>
            <person name="Wu L."/>
            <person name="Ma J."/>
        </authorList>
    </citation>
    <scope>NUCLEOTIDE SEQUENCE [LARGE SCALE GENOMIC DNA]</scope>
    <source>
        <strain evidence="9">NBRC 108730</strain>
    </source>
</reference>
<accession>A0ABQ6JKF0</accession>
<dbReference type="EC" id="5.4.4.2" evidence="3"/>
<gene>
    <name evidence="8" type="ORF">GCM10025868_30990</name>
</gene>
<dbReference type="SUPFAM" id="SSF56322">
    <property type="entry name" value="ADC synthase"/>
    <property type="match status" value="1"/>
</dbReference>
<keyword evidence="9" id="KW-1185">Reference proteome</keyword>
<evidence type="ECO:0000256" key="5">
    <source>
        <dbReference type="ARBA" id="ARBA00041564"/>
    </source>
</evidence>
<evidence type="ECO:0000256" key="6">
    <source>
        <dbReference type="SAM" id="MobiDB-lite"/>
    </source>
</evidence>
<evidence type="ECO:0000256" key="4">
    <source>
        <dbReference type="ARBA" id="ARBA00023235"/>
    </source>
</evidence>
<feature type="domain" description="Chorismate-utilising enzyme C-terminal" evidence="7">
    <location>
        <begin position="12"/>
        <end position="255"/>
    </location>
</feature>
<dbReference type="InterPro" id="IPR015943">
    <property type="entry name" value="WD40/YVTN_repeat-like_dom_sf"/>
</dbReference>
<keyword evidence="4" id="KW-0413">Isomerase</keyword>
<comment type="similarity">
    <text evidence="2">Belongs to the isochorismate synthase family.</text>
</comment>
<dbReference type="Gene3D" id="3.60.120.10">
    <property type="entry name" value="Anthranilate synthase"/>
    <property type="match status" value="1"/>
</dbReference>
<organism evidence="8 9">
    <name type="scientific">Angustibacter aerolatus</name>
    <dbReference type="NCBI Taxonomy" id="1162965"/>
    <lineage>
        <taxon>Bacteria</taxon>
        <taxon>Bacillati</taxon>
        <taxon>Actinomycetota</taxon>
        <taxon>Actinomycetes</taxon>
        <taxon>Kineosporiales</taxon>
        <taxon>Kineosporiaceae</taxon>
    </lineage>
</organism>
<feature type="region of interest" description="Disordered" evidence="6">
    <location>
        <begin position="252"/>
        <end position="272"/>
    </location>
</feature>
<evidence type="ECO:0000256" key="2">
    <source>
        <dbReference type="ARBA" id="ARBA00005297"/>
    </source>
</evidence>
<dbReference type="Pfam" id="PF00425">
    <property type="entry name" value="Chorismate_bind"/>
    <property type="match status" value="1"/>
</dbReference>
<dbReference type="EMBL" id="BSUZ01000001">
    <property type="protein sequence ID" value="GMA87849.1"/>
    <property type="molecule type" value="Genomic_DNA"/>
</dbReference>
<evidence type="ECO:0000256" key="1">
    <source>
        <dbReference type="ARBA" id="ARBA00000799"/>
    </source>
</evidence>
<comment type="catalytic activity">
    <reaction evidence="1">
        <text>chorismate = isochorismate</text>
        <dbReference type="Rhea" id="RHEA:18985"/>
        <dbReference type="ChEBI" id="CHEBI:29748"/>
        <dbReference type="ChEBI" id="CHEBI:29780"/>
        <dbReference type="EC" id="5.4.4.2"/>
    </reaction>
</comment>
<feature type="region of interest" description="Disordered" evidence="6">
    <location>
        <begin position="508"/>
        <end position="606"/>
    </location>
</feature>
<dbReference type="CDD" id="cd15482">
    <property type="entry name" value="Sialidase_non-viral"/>
    <property type="match status" value="1"/>
</dbReference>
<dbReference type="NCBIfam" id="TIGR00543">
    <property type="entry name" value="isochor_syn"/>
    <property type="match status" value="1"/>
</dbReference>
<dbReference type="InterPro" id="IPR015890">
    <property type="entry name" value="Chorismate_C"/>
</dbReference>
<dbReference type="SUPFAM" id="SSF53474">
    <property type="entry name" value="alpha/beta-Hydrolases"/>
    <property type="match status" value="1"/>
</dbReference>
<dbReference type="InterPro" id="IPR005801">
    <property type="entry name" value="ADC_synthase"/>
</dbReference>
<dbReference type="Gene3D" id="3.40.50.1820">
    <property type="entry name" value="alpha/beta hydrolase"/>
    <property type="match status" value="1"/>
</dbReference>
<feature type="compositionally biased region" description="Basic residues" evidence="6">
    <location>
        <begin position="559"/>
        <end position="575"/>
    </location>
</feature>
<dbReference type="InterPro" id="IPR036278">
    <property type="entry name" value="Sialidase_sf"/>
</dbReference>
<dbReference type="SUPFAM" id="SSF50939">
    <property type="entry name" value="Sialidases"/>
    <property type="match status" value="1"/>
</dbReference>
<comment type="caution">
    <text evidence="8">The sequence shown here is derived from an EMBL/GenBank/DDBJ whole genome shotgun (WGS) entry which is preliminary data.</text>
</comment>
<evidence type="ECO:0000313" key="9">
    <source>
        <dbReference type="Proteomes" id="UP001157017"/>
    </source>
</evidence>
<evidence type="ECO:0000259" key="7">
    <source>
        <dbReference type="Pfam" id="PF00425"/>
    </source>
</evidence>
<dbReference type="PANTHER" id="PTHR42839:SF2">
    <property type="entry name" value="ISOCHORISMATE SYNTHASE ENTC"/>
    <property type="match status" value="1"/>
</dbReference>
<name>A0ABQ6JKF0_9ACTN</name>
<protein>
    <recommendedName>
        <fullName evidence="3">isochorismate synthase</fullName>
        <ecNumber evidence="3">5.4.4.2</ecNumber>
    </recommendedName>
    <alternativeName>
        <fullName evidence="5">Isochorismate mutase</fullName>
    </alternativeName>
</protein>
<evidence type="ECO:0000313" key="8">
    <source>
        <dbReference type="EMBL" id="GMA87849.1"/>
    </source>
</evidence>
<dbReference type="PANTHER" id="PTHR42839">
    <property type="entry name" value="ISOCHORISMATE SYNTHASE ENTC"/>
    <property type="match status" value="1"/>
</dbReference>
<dbReference type="InterPro" id="IPR029058">
    <property type="entry name" value="AB_hydrolase_fold"/>
</dbReference>
<dbReference type="InterPro" id="IPR004561">
    <property type="entry name" value="IsoChor_synthase"/>
</dbReference>
<dbReference type="Gene3D" id="2.130.10.10">
    <property type="entry name" value="YVTN repeat-like/Quinoprotein amine dehydrogenase"/>
    <property type="match status" value="2"/>
</dbReference>